<accession>A0ABN2VEK5</accession>
<organism evidence="2 3">
    <name type="scientific">Catenulispora yoronensis</name>
    <dbReference type="NCBI Taxonomy" id="450799"/>
    <lineage>
        <taxon>Bacteria</taxon>
        <taxon>Bacillati</taxon>
        <taxon>Actinomycetota</taxon>
        <taxon>Actinomycetes</taxon>
        <taxon>Catenulisporales</taxon>
        <taxon>Catenulisporaceae</taxon>
        <taxon>Catenulispora</taxon>
    </lineage>
</organism>
<keyword evidence="1" id="KW-0732">Signal</keyword>
<gene>
    <name evidence="2" type="ORF">GCM10009839_81970</name>
</gene>
<evidence type="ECO:0008006" key="4">
    <source>
        <dbReference type="Google" id="ProtNLM"/>
    </source>
</evidence>
<feature type="chain" id="PRO_5046967432" description="WD40 repeat domain-containing protein" evidence="1">
    <location>
        <begin position="29"/>
        <end position="415"/>
    </location>
</feature>
<proteinExistence type="predicted"/>
<protein>
    <recommendedName>
        <fullName evidence="4">WD40 repeat domain-containing protein</fullName>
    </recommendedName>
</protein>
<dbReference type="EMBL" id="BAAAQN010000074">
    <property type="protein sequence ID" value="GAA2059287.1"/>
    <property type="molecule type" value="Genomic_DNA"/>
</dbReference>
<keyword evidence="3" id="KW-1185">Reference proteome</keyword>
<feature type="signal peptide" evidence="1">
    <location>
        <begin position="1"/>
        <end position="28"/>
    </location>
</feature>
<dbReference type="SUPFAM" id="SSF82171">
    <property type="entry name" value="DPP6 N-terminal domain-like"/>
    <property type="match status" value="1"/>
</dbReference>
<evidence type="ECO:0000313" key="2">
    <source>
        <dbReference type="EMBL" id="GAA2059287.1"/>
    </source>
</evidence>
<dbReference type="RefSeq" id="WP_344671130.1">
    <property type="nucleotide sequence ID" value="NZ_BAAAQN010000074.1"/>
</dbReference>
<evidence type="ECO:0000256" key="1">
    <source>
        <dbReference type="SAM" id="SignalP"/>
    </source>
</evidence>
<sequence length="415" mass="42959">MLRRSVVPATVSAIAVTAAAGLLALAMAACHGGGSATAKPGPQPSYTPAPLAAKLAAVTDPGGLPPQARSVTAFAVPQPWSVDGFGVRADGDYLAFKATDLSAPMESHGTDGEKHSEIWVVDTRSGQLYRSAKVDQGMAIASLYAGAGWLLRVESAPDAGGGCADPGDCWTWKIYAQKLPDGRPTLLEQAPRPMRQAMVPYISSDGKAFAWQQGLDDTHGVTMLWRPGLWHPGDAHATRLDTSDEEALVTIDGDHLFEEVHRTGADGGPGPSTVYREGLDGGGRAQVAKVTSSCCAAVHASALAYFGAGRDQAAGLDVLRIAADGTTSTTPLESIAGKTEGFYYASWVDTDHLVVSSSGGTQVVDLASRGAFTFPTGDAGQTTVAGHAVRTDAGHVEAVVTDGNSMRETVVEIGF</sequence>
<name>A0ABN2VEK5_9ACTN</name>
<dbReference type="Proteomes" id="UP001500751">
    <property type="component" value="Unassembled WGS sequence"/>
</dbReference>
<evidence type="ECO:0000313" key="3">
    <source>
        <dbReference type="Proteomes" id="UP001500751"/>
    </source>
</evidence>
<comment type="caution">
    <text evidence="2">The sequence shown here is derived from an EMBL/GenBank/DDBJ whole genome shotgun (WGS) entry which is preliminary data.</text>
</comment>
<dbReference type="PROSITE" id="PS51257">
    <property type="entry name" value="PROKAR_LIPOPROTEIN"/>
    <property type="match status" value="1"/>
</dbReference>
<reference evidence="2 3" key="1">
    <citation type="journal article" date="2019" name="Int. J. Syst. Evol. Microbiol.">
        <title>The Global Catalogue of Microorganisms (GCM) 10K type strain sequencing project: providing services to taxonomists for standard genome sequencing and annotation.</title>
        <authorList>
            <consortium name="The Broad Institute Genomics Platform"/>
            <consortium name="The Broad Institute Genome Sequencing Center for Infectious Disease"/>
            <person name="Wu L."/>
            <person name="Ma J."/>
        </authorList>
    </citation>
    <scope>NUCLEOTIDE SEQUENCE [LARGE SCALE GENOMIC DNA]</scope>
    <source>
        <strain evidence="2 3">JCM 16014</strain>
    </source>
</reference>